<dbReference type="GO" id="GO:0008270">
    <property type="term" value="F:zinc ion binding"/>
    <property type="evidence" value="ECO:0007669"/>
    <property type="project" value="UniProtKB-KW"/>
</dbReference>
<dbReference type="SMART" id="SM00249">
    <property type="entry name" value="PHD"/>
    <property type="match status" value="1"/>
</dbReference>
<organism evidence="8 9">
    <name type="scientific">Spinacia oleracea</name>
    <name type="common">Spinach</name>
    <dbReference type="NCBI Taxonomy" id="3562"/>
    <lineage>
        <taxon>Eukaryota</taxon>
        <taxon>Viridiplantae</taxon>
        <taxon>Streptophyta</taxon>
        <taxon>Embryophyta</taxon>
        <taxon>Tracheophyta</taxon>
        <taxon>Spermatophyta</taxon>
        <taxon>Magnoliopsida</taxon>
        <taxon>eudicotyledons</taxon>
        <taxon>Gunneridae</taxon>
        <taxon>Pentapetalae</taxon>
        <taxon>Caryophyllales</taxon>
        <taxon>Chenopodiaceae</taxon>
        <taxon>Chenopodioideae</taxon>
        <taxon>Anserineae</taxon>
        <taxon>Spinacia</taxon>
    </lineage>
</organism>
<evidence type="ECO:0000256" key="5">
    <source>
        <dbReference type="ARBA" id="ARBA00023242"/>
    </source>
</evidence>
<dbReference type="InterPro" id="IPR056511">
    <property type="entry name" value="IDM1_C"/>
</dbReference>
<dbReference type="GO" id="GO:0003682">
    <property type="term" value="F:chromatin binding"/>
    <property type="evidence" value="ECO:0000318"/>
    <property type="project" value="GO_Central"/>
</dbReference>
<keyword evidence="4" id="KW-0862">Zinc</keyword>
<feature type="region of interest" description="Disordered" evidence="6">
    <location>
        <begin position="98"/>
        <end position="117"/>
    </location>
</feature>
<sequence length="655" mass="73754">MVEGKGCVLALQYISKLENRKLTSSNELKKEELWVSPRKLTSSNELKKEELWVSPKYENAREASNAHTTTDDLCSGVSDSIPVHNEIASNNCLEISSSNNPDNQISTGDVTSESSANSCTEFGDFGTSQITQEIPKPVTTTKRGLKIRFRIRSDDEQRVTEQETLPTKRVGKSLNKDLTSFVTGEKRKRGLENGGKRNDSLHKLLFKKNGVPDGTYLAYCLKGEKILEGYKQGTGIVCSHCDTEISPSQFEAHAGMAVRKKPYQHIHDANGVTLHDIALALALALNDEQHQTKRKKNNSSDIRLTDAKTDCVDSLRSNHNKPIIIKQRTSKKSEVDYGGTCVLCLAHDFSVKVFNDRTVIICDQCEKEYHVGCLREGGHCDLKEVPKTKWFCCNDCDRVSVALKERVTRGSEVIPSSETSKIIRKLLKKKSRVVADNDVQFRILHGKYSLPEHQPLLSRAVSLFRDCFSPITTLTGRDLITMMVHGRSISGQDFGGMYCVFLTVKSVVVSVGLVRILGSQVAELPLVATRKKCQGKGYFQALFSRIEELLRFLKVEKLVLPAAENAISMWVDKFGFRDMSSENLLKYTRFFQLTEFSGTVMLEKQVEQQQMDCSEPFSDSRISENLKLEDMMICEEIEELKKNEKDLINQTMLKF</sequence>
<dbReference type="PANTHER" id="PTHR47025">
    <property type="entry name" value="AUTOIMMUNE REGULATOR"/>
    <property type="match status" value="1"/>
</dbReference>
<accession>A0A9R0IPS9</accession>
<name>A0A9R0IPS9_SPIOL</name>
<dbReference type="GO" id="GO:0042393">
    <property type="term" value="F:histone binding"/>
    <property type="evidence" value="ECO:0000318"/>
    <property type="project" value="GO_Central"/>
</dbReference>
<evidence type="ECO:0000256" key="3">
    <source>
        <dbReference type="ARBA" id="ARBA00022771"/>
    </source>
</evidence>
<evidence type="ECO:0000259" key="7">
    <source>
        <dbReference type="SMART" id="SM00249"/>
    </source>
</evidence>
<protein>
    <submittedName>
        <fullName evidence="9">Increased DNA methylation 1-like</fullName>
    </submittedName>
</protein>
<evidence type="ECO:0000256" key="2">
    <source>
        <dbReference type="ARBA" id="ARBA00022723"/>
    </source>
</evidence>
<dbReference type="GO" id="GO:0000977">
    <property type="term" value="F:RNA polymerase II transcription regulatory region sequence-specific DNA binding"/>
    <property type="evidence" value="ECO:0000318"/>
    <property type="project" value="GO_Central"/>
</dbReference>
<dbReference type="KEGG" id="soe:110792803"/>
<dbReference type="Gene3D" id="3.30.40.10">
    <property type="entry name" value="Zinc/RING finger domain, C3HC4 (zinc finger)"/>
    <property type="match status" value="1"/>
</dbReference>
<reference evidence="9" key="2">
    <citation type="submission" date="2025-08" db="UniProtKB">
        <authorList>
            <consortium name="RefSeq"/>
        </authorList>
    </citation>
    <scope>IDENTIFICATION</scope>
    <source>
        <tissue evidence="9">Leaf</tissue>
    </source>
</reference>
<proteinExistence type="predicted"/>
<reference evidence="8" key="1">
    <citation type="journal article" date="2021" name="Nat. Commun.">
        <title>Genomic analyses provide insights into spinach domestication and the genetic basis of agronomic traits.</title>
        <authorList>
            <person name="Cai X."/>
            <person name="Sun X."/>
            <person name="Xu C."/>
            <person name="Sun H."/>
            <person name="Wang X."/>
            <person name="Ge C."/>
            <person name="Zhang Z."/>
            <person name="Wang Q."/>
            <person name="Fei Z."/>
            <person name="Jiao C."/>
            <person name="Wang Q."/>
        </authorList>
    </citation>
    <scope>NUCLEOTIDE SEQUENCE [LARGE SCALE GENOMIC DNA]</scope>
    <source>
        <strain evidence="8">cv. Varoflay</strain>
    </source>
</reference>
<dbReference type="Gene3D" id="3.40.630.30">
    <property type="match status" value="1"/>
</dbReference>
<dbReference type="GeneID" id="110792803"/>
<gene>
    <name evidence="9" type="primary">LOC110792803</name>
</gene>
<dbReference type="AlphaFoldDB" id="A0A9R0IPS9"/>
<dbReference type="SUPFAM" id="SSF55729">
    <property type="entry name" value="Acyl-CoA N-acyltransferases (Nat)"/>
    <property type="match status" value="1"/>
</dbReference>
<dbReference type="InterPro" id="IPR013083">
    <property type="entry name" value="Znf_RING/FYVE/PHD"/>
</dbReference>
<comment type="subcellular location">
    <subcellularLocation>
        <location evidence="1">Nucleus</location>
    </subcellularLocation>
</comment>
<dbReference type="RefSeq" id="XP_021853318.2">
    <property type="nucleotide sequence ID" value="XM_021997626.2"/>
</dbReference>
<evidence type="ECO:0000256" key="1">
    <source>
        <dbReference type="ARBA" id="ARBA00004123"/>
    </source>
</evidence>
<dbReference type="GO" id="GO:0045944">
    <property type="term" value="P:positive regulation of transcription by RNA polymerase II"/>
    <property type="evidence" value="ECO:0000318"/>
    <property type="project" value="GO_Central"/>
</dbReference>
<keyword evidence="3" id="KW-0863">Zinc-finger</keyword>
<dbReference type="GO" id="GO:0005634">
    <property type="term" value="C:nucleus"/>
    <property type="evidence" value="ECO:0000318"/>
    <property type="project" value="GO_Central"/>
</dbReference>
<evidence type="ECO:0000313" key="9">
    <source>
        <dbReference type="RefSeq" id="XP_021853318.2"/>
    </source>
</evidence>
<evidence type="ECO:0000313" key="8">
    <source>
        <dbReference type="Proteomes" id="UP000813463"/>
    </source>
</evidence>
<dbReference type="Proteomes" id="UP000813463">
    <property type="component" value="Chromosome 4"/>
</dbReference>
<dbReference type="SUPFAM" id="SSF57903">
    <property type="entry name" value="FYVE/PHD zinc finger"/>
    <property type="match status" value="1"/>
</dbReference>
<dbReference type="Pfam" id="PF16135">
    <property type="entry name" value="TDBD"/>
    <property type="match status" value="1"/>
</dbReference>
<dbReference type="InterPro" id="IPR011011">
    <property type="entry name" value="Znf_FYVE_PHD"/>
</dbReference>
<keyword evidence="5" id="KW-0539">Nucleus</keyword>
<feature type="domain" description="Zinc finger PHD-type" evidence="7">
    <location>
        <begin position="340"/>
        <end position="397"/>
    </location>
</feature>
<dbReference type="Pfam" id="PF23209">
    <property type="entry name" value="IDM1_C"/>
    <property type="match status" value="1"/>
</dbReference>
<dbReference type="InterPro" id="IPR016181">
    <property type="entry name" value="Acyl_CoA_acyltransferase"/>
</dbReference>
<dbReference type="InterPro" id="IPR001965">
    <property type="entry name" value="Znf_PHD"/>
</dbReference>
<keyword evidence="2" id="KW-0479">Metal-binding</keyword>
<dbReference type="InterPro" id="IPR032308">
    <property type="entry name" value="TDBD"/>
</dbReference>
<evidence type="ECO:0000256" key="6">
    <source>
        <dbReference type="SAM" id="MobiDB-lite"/>
    </source>
</evidence>
<dbReference type="PANTHER" id="PTHR47025:SF7">
    <property type="entry name" value="ACYL-COA N-ACYLTRANSFERASE WITH RING_FYVE_PHD-TYPE ZINC FINGER DOMAIN-CONTAINING PROTEIN"/>
    <property type="match status" value="1"/>
</dbReference>
<evidence type="ECO:0000256" key="4">
    <source>
        <dbReference type="ARBA" id="ARBA00022833"/>
    </source>
</evidence>
<keyword evidence="8" id="KW-1185">Reference proteome</keyword>